<keyword evidence="2" id="KW-0067">ATP-binding</keyword>
<dbReference type="Pfam" id="PF02661">
    <property type="entry name" value="Fic"/>
    <property type="match status" value="1"/>
</dbReference>
<dbReference type="PANTHER" id="PTHR13504:SF38">
    <property type="entry name" value="FIDO DOMAIN-CONTAINING PROTEIN"/>
    <property type="match status" value="1"/>
</dbReference>
<dbReference type="PROSITE" id="PS51459">
    <property type="entry name" value="FIDO"/>
    <property type="match status" value="1"/>
</dbReference>
<dbReference type="InterPro" id="IPR040198">
    <property type="entry name" value="Fido_containing"/>
</dbReference>
<keyword evidence="7" id="KW-1185">Reference proteome</keyword>
<protein>
    <submittedName>
        <fullName evidence="6">Filamentation induced by cAMP protein Fic</fullName>
    </submittedName>
</protein>
<feature type="region of interest" description="Disordered" evidence="4">
    <location>
        <begin position="310"/>
        <end position="336"/>
    </location>
</feature>
<dbReference type="RefSeq" id="WP_012173845.1">
    <property type="nucleotide sequence ID" value="NC_009943.1"/>
</dbReference>
<feature type="active site" evidence="1">
    <location>
        <position position="180"/>
    </location>
</feature>
<dbReference type="STRING" id="96561.Dole_0416"/>
<dbReference type="InterPro" id="IPR049514">
    <property type="entry name" value="Fic-like_C"/>
</dbReference>
<dbReference type="Proteomes" id="UP000008561">
    <property type="component" value="Chromosome"/>
</dbReference>
<evidence type="ECO:0000256" key="2">
    <source>
        <dbReference type="PIRSR" id="PIRSR640198-2"/>
    </source>
</evidence>
<dbReference type="KEGG" id="dol:Dole_0416"/>
<accession>A8ZTG2</accession>
<feature type="binding site" evidence="2">
    <location>
        <begin position="184"/>
        <end position="191"/>
    </location>
    <ligand>
        <name>ATP</name>
        <dbReference type="ChEBI" id="CHEBI:30616"/>
    </ligand>
</feature>
<dbReference type="SUPFAM" id="SSF140931">
    <property type="entry name" value="Fic-like"/>
    <property type="match status" value="1"/>
</dbReference>
<feature type="domain" description="Fido" evidence="5">
    <location>
        <begin position="101"/>
        <end position="243"/>
    </location>
</feature>
<dbReference type="EMBL" id="CP000859">
    <property type="protein sequence ID" value="ABW66226.1"/>
    <property type="molecule type" value="Genomic_DNA"/>
</dbReference>
<gene>
    <name evidence="6" type="ordered locus">Dole_0416</name>
</gene>
<organism evidence="6 7">
    <name type="scientific">Desulfosudis oleivorans (strain DSM 6200 / JCM 39069 / Hxd3)</name>
    <name type="common">Desulfococcus oleovorans</name>
    <dbReference type="NCBI Taxonomy" id="96561"/>
    <lineage>
        <taxon>Bacteria</taxon>
        <taxon>Pseudomonadati</taxon>
        <taxon>Thermodesulfobacteriota</taxon>
        <taxon>Desulfobacteria</taxon>
        <taxon>Desulfobacterales</taxon>
        <taxon>Desulfosudaceae</taxon>
        <taxon>Desulfosudis</taxon>
    </lineage>
</organism>
<dbReference type="OrthoDB" id="9813719at2"/>
<feature type="binding site" evidence="2">
    <location>
        <begin position="221"/>
        <end position="222"/>
    </location>
    <ligand>
        <name>ATP</name>
        <dbReference type="ChEBI" id="CHEBI:30616"/>
    </ligand>
</feature>
<dbReference type="PANTHER" id="PTHR13504">
    <property type="entry name" value="FIDO DOMAIN-CONTAINING PROTEIN DDB_G0283145"/>
    <property type="match status" value="1"/>
</dbReference>
<proteinExistence type="predicted"/>
<dbReference type="HOGENOM" id="CLU_047250_0_0_7"/>
<feature type="site" description="Important for autoinhibition of adenylyltransferase activity" evidence="3">
    <location>
        <position position="57"/>
    </location>
</feature>
<evidence type="ECO:0000259" key="5">
    <source>
        <dbReference type="PROSITE" id="PS51459"/>
    </source>
</evidence>
<evidence type="ECO:0000256" key="3">
    <source>
        <dbReference type="PIRSR" id="PIRSR640198-3"/>
    </source>
</evidence>
<keyword evidence="2" id="KW-0547">Nucleotide-binding</keyword>
<reference evidence="6 7" key="1">
    <citation type="submission" date="2007-10" db="EMBL/GenBank/DDBJ databases">
        <title>Complete sequence of Desulfococcus oleovorans Hxd3.</title>
        <authorList>
            <consortium name="US DOE Joint Genome Institute"/>
            <person name="Copeland A."/>
            <person name="Lucas S."/>
            <person name="Lapidus A."/>
            <person name="Barry K."/>
            <person name="Glavina del Rio T."/>
            <person name="Dalin E."/>
            <person name="Tice H."/>
            <person name="Pitluck S."/>
            <person name="Kiss H."/>
            <person name="Brettin T."/>
            <person name="Bruce D."/>
            <person name="Detter J.C."/>
            <person name="Han C."/>
            <person name="Schmutz J."/>
            <person name="Larimer F."/>
            <person name="Land M."/>
            <person name="Hauser L."/>
            <person name="Kyrpides N."/>
            <person name="Kim E."/>
            <person name="Wawrik B."/>
            <person name="Richardson P."/>
        </authorList>
    </citation>
    <scope>NUCLEOTIDE SEQUENCE [LARGE SCALE GENOMIC DNA]</scope>
    <source>
        <strain evidence="7">DSM 6200 / JCM 39069 / Hxd3</strain>
    </source>
</reference>
<evidence type="ECO:0000313" key="6">
    <source>
        <dbReference type="EMBL" id="ABW66226.1"/>
    </source>
</evidence>
<feature type="compositionally biased region" description="Basic residues" evidence="4">
    <location>
        <begin position="315"/>
        <end position="336"/>
    </location>
</feature>
<feature type="binding site" evidence="2">
    <location>
        <begin position="131"/>
        <end position="139"/>
    </location>
    <ligand>
        <name>ATP</name>
        <dbReference type="ChEBI" id="CHEBI:30616"/>
    </ligand>
</feature>
<dbReference type="Pfam" id="PF21247">
    <property type="entry name" value="Fic-like_C"/>
    <property type="match status" value="1"/>
</dbReference>
<evidence type="ECO:0000313" key="7">
    <source>
        <dbReference type="Proteomes" id="UP000008561"/>
    </source>
</evidence>
<evidence type="ECO:0000256" key="4">
    <source>
        <dbReference type="SAM" id="MobiDB-lite"/>
    </source>
</evidence>
<dbReference type="Gene3D" id="1.10.3290.10">
    <property type="entry name" value="Fido-like domain"/>
    <property type="match status" value="1"/>
</dbReference>
<evidence type="ECO:0000256" key="1">
    <source>
        <dbReference type="PIRSR" id="PIRSR640198-1"/>
    </source>
</evidence>
<sequence length="336" mass="38010">MKTNYQPPCTITPEIVNRVAEISEAIGRLSVITDQAKALRLRRVNRIRTIRGSLAIEGNTLSEAQITAILEGKRVIAPPREVREVKNALAAYDRFDTWKPEAEKDLLEAHRILMSGLIDEAGLYRHGGVGVMEGQQVIHMAPAAKRVPRLMGDLFSWLAVTDTHPLIASSIFHYEFEFIHPFADGNGRVGRLWQSLILSRWNPLFAHIPVESMVFEHQVEYYEALQESTRKADSSPFISFMLRMILDTVTTSTPEVTPEATPEVRLLSVLAGEMTRQQLKESLGLKDDEHFRKAYLLPALESGLIEMTIPDKPRSSKQKYRLTDKGRKRMTQHGKG</sequence>
<dbReference type="InterPro" id="IPR003812">
    <property type="entry name" value="Fido"/>
</dbReference>
<dbReference type="GO" id="GO:0005524">
    <property type="term" value="F:ATP binding"/>
    <property type="evidence" value="ECO:0007669"/>
    <property type="project" value="UniProtKB-KW"/>
</dbReference>
<name>A8ZTG2_DESOH</name>
<dbReference type="eggNOG" id="COG3177">
    <property type="taxonomic scope" value="Bacteria"/>
</dbReference>
<dbReference type="InterPro" id="IPR036597">
    <property type="entry name" value="Fido-like_dom_sf"/>
</dbReference>
<dbReference type="AlphaFoldDB" id="A8ZTG2"/>